<dbReference type="SUPFAM" id="SSF48371">
    <property type="entry name" value="ARM repeat"/>
    <property type="match status" value="1"/>
</dbReference>
<gene>
    <name evidence="8" type="ORF">KIW84_070501</name>
</gene>
<dbReference type="InterPro" id="IPR001650">
    <property type="entry name" value="Helicase_C-like"/>
</dbReference>
<evidence type="ECO:0000259" key="7">
    <source>
        <dbReference type="PROSITE" id="PS51194"/>
    </source>
</evidence>
<dbReference type="GO" id="GO:0005524">
    <property type="term" value="F:ATP binding"/>
    <property type="evidence" value="ECO:0007669"/>
    <property type="project" value="InterPro"/>
</dbReference>
<evidence type="ECO:0000313" key="9">
    <source>
        <dbReference type="Proteomes" id="UP001058974"/>
    </source>
</evidence>
<dbReference type="PROSITE" id="PS51194">
    <property type="entry name" value="HELICASE_CTER"/>
    <property type="match status" value="1"/>
</dbReference>
<name>A0A9D4VGD8_PEA</name>
<evidence type="ECO:0000256" key="3">
    <source>
        <dbReference type="ARBA" id="ARBA00022679"/>
    </source>
</evidence>
<feature type="repeat" description="WD" evidence="5">
    <location>
        <begin position="306"/>
        <end position="348"/>
    </location>
</feature>
<dbReference type="Pfam" id="PF00176">
    <property type="entry name" value="SNF2-rel_dom"/>
    <property type="match status" value="1"/>
</dbReference>
<proteinExistence type="predicted"/>
<evidence type="ECO:0000256" key="4">
    <source>
        <dbReference type="ARBA" id="ARBA00022801"/>
    </source>
</evidence>
<evidence type="ECO:0000313" key="8">
    <source>
        <dbReference type="EMBL" id="KAI5383115.1"/>
    </source>
</evidence>
<comment type="catalytic activity">
    <reaction evidence="1">
        <text>S-ubiquitinyl-[E2 ubiquitin-conjugating enzyme]-L-cysteine + [acceptor protein]-L-lysine = [E2 ubiquitin-conjugating enzyme]-L-cysteine + N(6)-ubiquitinyl-[acceptor protein]-L-lysine.</text>
        <dbReference type="EC" id="2.3.2.26"/>
    </reaction>
</comment>
<dbReference type="InterPro" id="IPR036322">
    <property type="entry name" value="WD40_repeat_dom_sf"/>
</dbReference>
<accession>A0A9D4VGD8</accession>
<dbReference type="GO" id="GO:0043161">
    <property type="term" value="P:proteasome-mediated ubiquitin-dependent protein catabolic process"/>
    <property type="evidence" value="ECO:0007669"/>
    <property type="project" value="TreeGrafter"/>
</dbReference>
<evidence type="ECO:0000256" key="1">
    <source>
        <dbReference type="ARBA" id="ARBA00000885"/>
    </source>
</evidence>
<dbReference type="GO" id="GO:0061630">
    <property type="term" value="F:ubiquitin protein ligase activity"/>
    <property type="evidence" value="ECO:0007669"/>
    <property type="project" value="UniProtKB-EC"/>
</dbReference>
<dbReference type="PROSITE" id="PS50082">
    <property type="entry name" value="WD_REPEATS_2"/>
    <property type="match status" value="1"/>
</dbReference>
<dbReference type="Proteomes" id="UP001058974">
    <property type="component" value="Chromosome 7"/>
</dbReference>
<feature type="compositionally biased region" description="Polar residues" evidence="6">
    <location>
        <begin position="245"/>
        <end position="262"/>
    </location>
</feature>
<dbReference type="AlphaFoldDB" id="A0A9D4VGD8"/>
<dbReference type="Pfam" id="PF00271">
    <property type="entry name" value="Helicase_C"/>
    <property type="match status" value="1"/>
</dbReference>
<dbReference type="Gramene" id="Psat07G0050100-T1">
    <property type="protein sequence ID" value="KAI5383115.1"/>
    <property type="gene ID" value="KIW84_070501"/>
</dbReference>
<dbReference type="InterPro" id="IPR000330">
    <property type="entry name" value="SNF2_N"/>
</dbReference>
<dbReference type="InterPro" id="IPR027417">
    <property type="entry name" value="P-loop_NTPase"/>
</dbReference>
<keyword evidence="9" id="KW-1185">Reference proteome</keyword>
<dbReference type="SMART" id="SM00320">
    <property type="entry name" value="WD40"/>
    <property type="match status" value="2"/>
</dbReference>
<dbReference type="Gene3D" id="1.25.10.10">
    <property type="entry name" value="Leucine-rich Repeat Variant"/>
    <property type="match status" value="1"/>
</dbReference>
<feature type="domain" description="Helicase C-terminal" evidence="7">
    <location>
        <begin position="501"/>
        <end position="616"/>
    </location>
</feature>
<dbReference type="InterPro" id="IPR016024">
    <property type="entry name" value="ARM-type_fold"/>
</dbReference>
<sequence length="616" mass="66542">MAVFSYLDFFSTGVRKVALSTTANMCKKLHSDAADFVMEVVPLLTNLLQYHDAKALEYASICLTQIAEAFASSPDKIDELCNHGLVAQAASLISTSSSGGGQASLGMSTYTGLIRLLSTCASGSSLGAKTLFLLGVGGILKDILSGSGVSSDASVSPALNRPTDQIFEIVNLPNSLKAPKNVPLPDSQKLNGVNGVGANLPKAHEIVKVNGSFTNFSPSPSSITSANSVKEHHMSSVALLDGNGNANHDANLTSDASGTESLKSALKNGNGDDTSKLFDEDLNKAPNGHAVLQLWDASTGQEFSQYSEHEKRAWSVDFSPVCPTKFASGIDDCTVKLWSISERNCLGTIRNVANVCCVQFSAHSSHLLAFGSANYSTYCYDLRKLRAADDDVSTTLHVVCSSSSLSGAASLTLTVGRLQHKSTREPARTTYCKELNSLSKAGLPPPFNVLLVCYSLFEWHNPQQKNDRKILKRTPLQNDLYELWSMLEFMMPDVLASEDVDLKKLLSAEDTDLISRMKSILEPFILRRLKSDSWTSMLDVLEWAVDVIGLTYKRLDGSTQVAERQTIVDTFNNDTSIFACLLPVRAGGQGLNLIGADTVLIRDMDFNPQELAKQSL</sequence>
<dbReference type="InterPro" id="IPR011989">
    <property type="entry name" value="ARM-like"/>
</dbReference>
<keyword evidence="5" id="KW-0853">WD repeat</keyword>
<dbReference type="EMBL" id="JAMSHJ010000007">
    <property type="protein sequence ID" value="KAI5383115.1"/>
    <property type="molecule type" value="Genomic_DNA"/>
</dbReference>
<keyword evidence="3" id="KW-0808">Transferase</keyword>
<dbReference type="Gene3D" id="2.130.10.10">
    <property type="entry name" value="YVTN repeat-like/Quinoprotein amine dehydrogenase"/>
    <property type="match status" value="1"/>
</dbReference>
<dbReference type="SUPFAM" id="SSF50978">
    <property type="entry name" value="WD40 repeat-like"/>
    <property type="match status" value="1"/>
</dbReference>
<dbReference type="Gene3D" id="3.40.50.10810">
    <property type="entry name" value="Tandem AAA-ATPase domain"/>
    <property type="match status" value="1"/>
</dbReference>
<dbReference type="GO" id="GO:0000209">
    <property type="term" value="P:protein polyubiquitination"/>
    <property type="evidence" value="ECO:0007669"/>
    <property type="project" value="TreeGrafter"/>
</dbReference>
<dbReference type="EC" id="2.3.2.26" evidence="2"/>
<evidence type="ECO:0000256" key="6">
    <source>
        <dbReference type="SAM" id="MobiDB-lite"/>
    </source>
</evidence>
<dbReference type="PANTHER" id="PTHR45670">
    <property type="entry name" value="E3 UBIQUITIN-PROTEIN LIGASE TRIP12"/>
    <property type="match status" value="1"/>
</dbReference>
<dbReference type="InterPro" id="IPR045322">
    <property type="entry name" value="HECTD1/TRIP12-like"/>
</dbReference>
<dbReference type="InterPro" id="IPR049730">
    <property type="entry name" value="SNF2/RAD54-like_C"/>
</dbReference>
<keyword evidence="4" id="KW-0378">Hydrolase</keyword>
<dbReference type="GO" id="GO:0016787">
    <property type="term" value="F:hydrolase activity"/>
    <property type="evidence" value="ECO:0007669"/>
    <property type="project" value="UniProtKB-KW"/>
</dbReference>
<evidence type="ECO:0000256" key="2">
    <source>
        <dbReference type="ARBA" id="ARBA00012485"/>
    </source>
</evidence>
<evidence type="ECO:0000256" key="5">
    <source>
        <dbReference type="PROSITE-ProRule" id="PRU00221"/>
    </source>
</evidence>
<dbReference type="CDD" id="cd18793">
    <property type="entry name" value="SF2_C_SNF"/>
    <property type="match status" value="1"/>
</dbReference>
<feature type="region of interest" description="Disordered" evidence="6">
    <location>
        <begin position="245"/>
        <end position="278"/>
    </location>
</feature>
<dbReference type="Gene3D" id="3.40.50.300">
    <property type="entry name" value="P-loop containing nucleotide triphosphate hydrolases"/>
    <property type="match status" value="1"/>
</dbReference>
<dbReference type="SUPFAM" id="SSF52540">
    <property type="entry name" value="P-loop containing nucleoside triphosphate hydrolases"/>
    <property type="match status" value="1"/>
</dbReference>
<dbReference type="InterPro" id="IPR015943">
    <property type="entry name" value="WD40/YVTN_repeat-like_dom_sf"/>
</dbReference>
<comment type="caution">
    <text evidence="8">The sequence shown here is derived from an EMBL/GenBank/DDBJ whole genome shotgun (WGS) entry which is preliminary data.</text>
</comment>
<dbReference type="InterPro" id="IPR038718">
    <property type="entry name" value="SNF2-like_sf"/>
</dbReference>
<dbReference type="PANTHER" id="PTHR45670:SF1">
    <property type="entry name" value="E3 UBIQUITIN-PROTEIN LIGASE HECTD1"/>
    <property type="match status" value="1"/>
</dbReference>
<organism evidence="8 9">
    <name type="scientific">Pisum sativum</name>
    <name type="common">Garden pea</name>
    <name type="synonym">Lathyrus oleraceus</name>
    <dbReference type="NCBI Taxonomy" id="3888"/>
    <lineage>
        <taxon>Eukaryota</taxon>
        <taxon>Viridiplantae</taxon>
        <taxon>Streptophyta</taxon>
        <taxon>Embryophyta</taxon>
        <taxon>Tracheophyta</taxon>
        <taxon>Spermatophyta</taxon>
        <taxon>Magnoliopsida</taxon>
        <taxon>eudicotyledons</taxon>
        <taxon>Gunneridae</taxon>
        <taxon>Pentapetalae</taxon>
        <taxon>rosids</taxon>
        <taxon>fabids</taxon>
        <taxon>Fabales</taxon>
        <taxon>Fabaceae</taxon>
        <taxon>Papilionoideae</taxon>
        <taxon>50 kb inversion clade</taxon>
        <taxon>NPAAA clade</taxon>
        <taxon>Hologalegina</taxon>
        <taxon>IRL clade</taxon>
        <taxon>Fabeae</taxon>
        <taxon>Lathyrus</taxon>
    </lineage>
</organism>
<dbReference type="InterPro" id="IPR001680">
    <property type="entry name" value="WD40_rpt"/>
</dbReference>
<reference evidence="8 9" key="1">
    <citation type="journal article" date="2022" name="Nat. Genet.">
        <title>Improved pea reference genome and pan-genome highlight genomic features and evolutionary characteristics.</title>
        <authorList>
            <person name="Yang T."/>
            <person name="Liu R."/>
            <person name="Luo Y."/>
            <person name="Hu S."/>
            <person name="Wang D."/>
            <person name="Wang C."/>
            <person name="Pandey M.K."/>
            <person name="Ge S."/>
            <person name="Xu Q."/>
            <person name="Li N."/>
            <person name="Li G."/>
            <person name="Huang Y."/>
            <person name="Saxena R.K."/>
            <person name="Ji Y."/>
            <person name="Li M."/>
            <person name="Yan X."/>
            <person name="He Y."/>
            <person name="Liu Y."/>
            <person name="Wang X."/>
            <person name="Xiang C."/>
            <person name="Varshney R.K."/>
            <person name="Ding H."/>
            <person name="Gao S."/>
            <person name="Zong X."/>
        </authorList>
    </citation>
    <scope>NUCLEOTIDE SEQUENCE [LARGE SCALE GENOMIC DNA]</scope>
    <source>
        <strain evidence="8 9">cv. Zhongwan 6</strain>
    </source>
</reference>
<protein>
    <recommendedName>
        <fullName evidence="2">HECT-type E3 ubiquitin transferase</fullName>
        <ecNumber evidence="2">2.3.2.26</ecNumber>
    </recommendedName>
</protein>